<evidence type="ECO:0000313" key="2">
    <source>
        <dbReference type="Proteomes" id="UP000233649"/>
    </source>
</evidence>
<comment type="caution">
    <text evidence="1">The sequence shown here is derived from an EMBL/GenBank/DDBJ whole genome shotgun (WGS) entry which is preliminary data.</text>
</comment>
<sequence>DLAIKIYRIRTANFNAMSEYIIGDRRFVGIAVEKSPCLCMDQERVLKSQAGI</sequence>
<dbReference type="Proteomes" id="UP000233649">
    <property type="component" value="Unassembled WGS sequence"/>
</dbReference>
<dbReference type="EMBL" id="PHFD01000242">
    <property type="protein sequence ID" value="PKH46172.1"/>
    <property type="molecule type" value="Genomic_DNA"/>
</dbReference>
<name>A0A2J1DVK1_9CHLR</name>
<proteinExistence type="predicted"/>
<feature type="non-terminal residue" evidence="1">
    <location>
        <position position="1"/>
    </location>
</feature>
<dbReference type="AlphaFoldDB" id="A0A2J1DVK1"/>
<reference evidence="1 2" key="1">
    <citation type="journal article" date="2017" name="FEMS Microbiol. Ecol.">
        <title>Reconstructed genomes of novel Dehalococcoides mccartyi strains from 1,2,3,4-tetrachlorodibenzo-p-dioxin-dechlorinating enrichment cultures reveal divergent reductive dehalogenase gene profiles.</title>
        <authorList>
            <person name="Dam H.T."/>
            <person name="Vollmers J."/>
            <person name="Kaster A.K."/>
            <person name="Haggblom M.M."/>
        </authorList>
    </citation>
    <scope>NUCLEOTIDE SEQUENCE [LARGE SCALE GENOMIC DNA]</scope>
    <source>
        <strain evidence="1 2">H1-3-2.001</strain>
    </source>
</reference>
<evidence type="ECO:0000313" key="1">
    <source>
        <dbReference type="EMBL" id="PKH46172.1"/>
    </source>
</evidence>
<gene>
    <name evidence="1" type="ORF">CVH13_01225</name>
</gene>
<accession>A0A2J1DVK1</accession>
<protein>
    <submittedName>
        <fullName evidence="1">Uncharacterized protein</fullName>
    </submittedName>
</protein>
<organism evidence="1 2">
    <name type="scientific">Dehalococcoides mccartyi</name>
    <dbReference type="NCBI Taxonomy" id="61435"/>
    <lineage>
        <taxon>Bacteria</taxon>
        <taxon>Bacillati</taxon>
        <taxon>Chloroflexota</taxon>
        <taxon>Dehalococcoidia</taxon>
        <taxon>Dehalococcoidales</taxon>
        <taxon>Dehalococcoidaceae</taxon>
        <taxon>Dehalococcoides</taxon>
    </lineage>
</organism>